<sequence length="79" mass="8457">MSGRNGASDERARLATDPFEYRLTKQGGVIVSRGGQAVMTVGGRDAARLVAALQRADDSQAQHLLARASGNYRRGNERA</sequence>
<dbReference type="AlphaFoldDB" id="A0A2S0WV05"/>
<reference evidence="1 2" key="1">
    <citation type="submission" date="2018-04" db="EMBL/GenBank/DDBJ databases">
        <authorList>
            <person name="Li J."/>
        </authorList>
    </citation>
    <scope>NUCLEOTIDE SEQUENCE [LARGE SCALE GENOMIC DNA]</scope>
    <source>
        <strain evidence="2">30A</strain>
    </source>
</reference>
<gene>
    <name evidence="1" type="ORF">DCE93_05215</name>
</gene>
<accession>A0A2S0WV05</accession>
<keyword evidence="2" id="KW-1185">Reference proteome</keyword>
<proteinExistence type="predicted"/>
<evidence type="ECO:0000313" key="2">
    <source>
        <dbReference type="Proteomes" id="UP000244729"/>
    </source>
</evidence>
<evidence type="ECO:0000313" key="1">
    <source>
        <dbReference type="EMBL" id="AWB95131.1"/>
    </source>
</evidence>
<dbReference type="OrthoDB" id="7869604at2"/>
<dbReference type="RefSeq" id="WP_108594950.1">
    <property type="nucleotide sequence ID" value="NZ_CP028913.1"/>
</dbReference>
<protein>
    <submittedName>
        <fullName evidence="1">Uncharacterized protein</fullName>
    </submittedName>
</protein>
<dbReference type="Proteomes" id="UP000244729">
    <property type="component" value="Chromosome"/>
</dbReference>
<dbReference type="EMBL" id="CP028913">
    <property type="protein sequence ID" value="AWB95131.1"/>
    <property type="molecule type" value="Genomic_DNA"/>
</dbReference>
<organism evidence="1 2">
    <name type="scientific">Agromyces badenianii</name>
    <dbReference type="NCBI Taxonomy" id="2080742"/>
    <lineage>
        <taxon>Bacteria</taxon>
        <taxon>Bacillati</taxon>
        <taxon>Actinomycetota</taxon>
        <taxon>Actinomycetes</taxon>
        <taxon>Micrococcales</taxon>
        <taxon>Microbacteriaceae</taxon>
        <taxon>Agromyces</taxon>
    </lineage>
</organism>
<name>A0A2S0WV05_9MICO</name>
<dbReference type="KEGG" id="agm:DCE93_05215"/>